<feature type="transmembrane region" description="Helical" evidence="1">
    <location>
        <begin position="44"/>
        <end position="63"/>
    </location>
</feature>
<evidence type="ECO:0000256" key="1">
    <source>
        <dbReference type="SAM" id="Phobius"/>
    </source>
</evidence>
<protein>
    <submittedName>
        <fullName evidence="2">DUF2752 domain-containing protein</fullName>
    </submittedName>
</protein>
<keyword evidence="1" id="KW-1133">Transmembrane helix</keyword>
<evidence type="ECO:0000313" key="3">
    <source>
        <dbReference type="Proteomes" id="UP001597118"/>
    </source>
</evidence>
<accession>A0ABW4I935</accession>
<reference evidence="3" key="1">
    <citation type="journal article" date="2019" name="Int. J. Syst. Evol. Microbiol.">
        <title>The Global Catalogue of Microorganisms (GCM) 10K type strain sequencing project: providing services to taxonomists for standard genome sequencing and annotation.</title>
        <authorList>
            <consortium name="The Broad Institute Genomics Platform"/>
            <consortium name="The Broad Institute Genome Sequencing Center for Infectious Disease"/>
            <person name="Wu L."/>
            <person name="Ma J."/>
        </authorList>
    </citation>
    <scope>NUCLEOTIDE SEQUENCE [LARGE SCALE GENOMIC DNA]</scope>
    <source>
        <strain evidence="3">CCUG 53762</strain>
    </source>
</reference>
<organism evidence="2 3">
    <name type="scientific">Pseudopedobacter beijingensis</name>
    <dbReference type="NCBI Taxonomy" id="1207056"/>
    <lineage>
        <taxon>Bacteria</taxon>
        <taxon>Pseudomonadati</taxon>
        <taxon>Bacteroidota</taxon>
        <taxon>Sphingobacteriia</taxon>
        <taxon>Sphingobacteriales</taxon>
        <taxon>Sphingobacteriaceae</taxon>
        <taxon>Pseudopedobacter</taxon>
    </lineage>
</organism>
<dbReference type="Pfam" id="PF10825">
    <property type="entry name" value="DUF2752"/>
    <property type="match status" value="1"/>
</dbReference>
<dbReference type="InterPro" id="IPR021215">
    <property type="entry name" value="DUF2752"/>
</dbReference>
<sequence>MKVTEEHISLCPIHQLGFSFCPGCGLGRSIHYLMHGQWSLSWKMHPLGFFAFFVIISRICTLTKKTFLQTKFKTNHG</sequence>
<comment type="caution">
    <text evidence="2">The sequence shown here is derived from an EMBL/GenBank/DDBJ whole genome shotgun (WGS) entry which is preliminary data.</text>
</comment>
<dbReference type="Proteomes" id="UP001597118">
    <property type="component" value="Unassembled WGS sequence"/>
</dbReference>
<proteinExistence type="predicted"/>
<dbReference type="RefSeq" id="WP_379661602.1">
    <property type="nucleotide sequence ID" value="NZ_JBHUDG010000003.1"/>
</dbReference>
<evidence type="ECO:0000313" key="2">
    <source>
        <dbReference type="EMBL" id="MFD1628902.1"/>
    </source>
</evidence>
<dbReference type="EMBL" id="JBHUDG010000003">
    <property type="protein sequence ID" value="MFD1628902.1"/>
    <property type="molecule type" value="Genomic_DNA"/>
</dbReference>
<keyword evidence="3" id="KW-1185">Reference proteome</keyword>
<keyword evidence="1" id="KW-0472">Membrane</keyword>
<keyword evidence="1" id="KW-0812">Transmembrane</keyword>
<name>A0ABW4I935_9SPHI</name>
<gene>
    <name evidence="2" type="ORF">ACFSAH_03385</name>
</gene>